<dbReference type="AlphaFoldDB" id="A0A1H9RTL9"/>
<dbReference type="Proteomes" id="UP000199318">
    <property type="component" value="Unassembled WGS sequence"/>
</dbReference>
<organism evidence="2 3">
    <name type="scientific">Salisediminibacterium halotolerans</name>
    <dbReference type="NCBI Taxonomy" id="517425"/>
    <lineage>
        <taxon>Bacteria</taxon>
        <taxon>Bacillati</taxon>
        <taxon>Bacillota</taxon>
        <taxon>Bacilli</taxon>
        <taxon>Bacillales</taxon>
        <taxon>Bacillaceae</taxon>
        <taxon>Salisediminibacterium</taxon>
    </lineage>
</organism>
<dbReference type="EMBL" id="FOGV01000005">
    <property type="protein sequence ID" value="SER75473.1"/>
    <property type="molecule type" value="Genomic_DNA"/>
</dbReference>
<dbReference type="InterPro" id="IPR014722">
    <property type="entry name" value="Rib_uL2_dom2"/>
</dbReference>
<dbReference type="Gene3D" id="2.30.30.30">
    <property type="match status" value="1"/>
</dbReference>
<gene>
    <name evidence="2" type="ORF">SAMN05444126_10572</name>
</gene>
<dbReference type="InterPro" id="IPR018690">
    <property type="entry name" value="DUF2187"/>
</dbReference>
<evidence type="ECO:0000256" key="1">
    <source>
        <dbReference type="SAM" id="MobiDB-lite"/>
    </source>
</evidence>
<protein>
    <submittedName>
        <fullName evidence="2">Myotubularin-related protein 1/2</fullName>
    </submittedName>
</protein>
<comment type="caution">
    <text evidence="2">The sequence shown here is derived from an EMBL/GenBank/DDBJ whole genome shotgun (WGS) entry which is preliminary data.</text>
</comment>
<feature type="compositionally biased region" description="Acidic residues" evidence="1">
    <location>
        <begin position="15"/>
        <end position="37"/>
    </location>
</feature>
<proteinExistence type="predicted"/>
<dbReference type="STRING" id="1464123.SAMN05444126_10572"/>
<reference evidence="3" key="1">
    <citation type="submission" date="2016-10" db="EMBL/GenBank/DDBJ databases">
        <authorList>
            <person name="de Groot N.N."/>
        </authorList>
    </citation>
    <scope>NUCLEOTIDE SEQUENCE [LARGE SCALE GENOMIC DNA]</scope>
    <source>
        <strain evidence="3">10nlg</strain>
    </source>
</reference>
<keyword evidence="3" id="KW-1185">Reference proteome</keyword>
<dbReference type="Pfam" id="PF09953">
    <property type="entry name" value="DUF2187"/>
    <property type="match status" value="1"/>
</dbReference>
<accession>A0A1H9RTL9</accession>
<sequence>MTEEENQREEGKEEAVEEEEEQEEEEVEEFEKEEEAIPESPILNSGDAIEVTKGEYTGKTAKVISQYSNSISIELDEKDVDGSKPRTVLRHTEYKII</sequence>
<name>A0A1H9RTL9_9BACI</name>
<dbReference type="RefSeq" id="WP_143057119.1">
    <property type="nucleotide sequence ID" value="NZ_FOGV01000005.1"/>
</dbReference>
<dbReference type="OrthoDB" id="2887719at2"/>
<feature type="region of interest" description="Disordered" evidence="1">
    <location>
        <begin position="1"/>
        <end position="49"/>
    </location>
</feature>
<evidence type="ECO:0000313" key="3">
    <source>
        <dbReference type="Proteomes" id="UP000199318"/>
    </source>
</evidence>
<evidence type="ECO:0000313" key="2">
    <source>
        <dbReference type="EMBL" id="SER75473.1"/>
    </source>
</evidence>